<dbReference type="AlphaFoldDB" id="A0AAV7R1I1"/>
<evidence type="ECO:0000313" key="2">
    <source>
        <dbReference type="Proteomes" id="UP001066276"/>
    </source>
</evidence>
<dbReference type="Proteomes" id="UP001066276">
    <property type="component" value="Chromosome 6"/>
</dbReference>
<name>A0AAV7R1I1_PLEWA</name>
<accession>A0AAV7R1I1</accession>
<gene>
    <name evidence="1" type="ORF">NDU88_012707</name>
</gene>
<sequence length="182" mass="20027">MDSGTDVSWPCAAGFGTLGHPTGPLSQQDKGFSPKLHRDIRGRTVFLAKHPCSRRGALASDLGYCTTITESCQRVKTAEADITTLAPQQKAHTAEMEDLRSQVRFLHKRAEDAEGRACPNNVRLIGMPEGTEGPNATLFIEEWWKTRVAPQGLTDTFTVLPQPIIARILNYRDRDTIVAKGP</sequence>
<comment type="caution">
    <text evidence="1">The sequence shown here is derived from an EMBL/GenBank/DDBJ whole genome shotgun (WGS) entry which is preliminary data.</text>
</comment>
<proteinExistence type="predicted"/>
<reference evidence="1" key="1">
    <citation type="journal article" date="2022" name="bioRxiv">
        <title>Sequencing and chromosome-scale assembly of the giantPleurodeles waltlgenome.</title>
        <authorList>
            <person name="Brown T."/>
            <person name="Elewa A."/>
            <person name="Iarovenko S."/>
            <person name="Subramanian E."/>
            <person name="Araus A.J."/>
            <person name="Petzold A."/>
            <person name="Susuki M."/>
            <person name="Suzuki K.-i.T."/>
            <person name="Hayashi T."/>
            <person name="Toyoda A."/>
            <person name="Oliveira C."/>
            <person name="Osipova E."/>
            <person name="Leigh N.D."/>
            <person name="Simon A."/>
            <person name="Yun M.H."/>
        </authorList>
    </citation>
    <scope>NUCLEOTIDE SEQUENCE</scope>
    <source>
        <strain evidence="1">20211129_DDA</strain>
        <tissue evidence="1">Liver</tissue>
    </source>
</reference>
<dbReference type="EMBL" id="JANPWB010000010">
    <property type="protein sequence ID" value="KAJ1146431.1"/>
    <property type="molecule type" value="Genomic_DNA"/>
</dbReference>
<evidence type="ECO:0000313" key="1">
    <source>
        <dbReference type="EMBL" id="KAJ1146431.1"/>
    </source>
</evidence>
<keyword evidence="2" id="KW-1185">Reference proteome</keyword>
<organism evidence="1 2">
    <name type="scientific">Pleurodeles waltl</name>
    <name type="common">Iberian ribbed newt</name>
    <dbReference type="NCBI Taxonomy" id="8319"/>
    <lineage>
        <taxon>Eukaryota</taxon>
        <taxon>Metazoa</taxon>
        <taxon>Chordata</taxon>
        <taxon>Craniata</taxon>
        <taxon>Vertebrata</taxon>
        <taxon>Euteleostomi</taxon>
        <taxon>Amphibia</taxon>
        <taxon>Batrachia</taxon>
        <taxon>Caudata</taxon>
        <taxon>Salamandroidea</taxon>
        <taxon>Salamandridae</taxon>
        <taxon>Pleurodelinae</taxon>
        <taxon>Pleurodeles</taxon>
    </lineage>
</organism>
<protein>
    <submittedName>
        <fullName evidence="1">Uncharacterized protein</fullName>
    </submittedName>
</protein>